<sequence length="274" mass="30042">MKKSAFPDGWADTAASWLVALAAAGRSSGTVETRRRKLNAFAHWVGKGPGGVTADDCVRYLGRDGLAQETRKGIRATLFEFFSWAADTGIIEVNPAVDLPKVRQSRPHPHPCPDRVILAALNRATHAETLMLRLGAECGLRRFEIAKVHSDDVMDDLLGQSLIVRGKGDVQRIVPLPDDLAQQIRDAHGYLFPGRWGGHVEASYVGSHLADILGKPWTAHSLRHRYATTTYEATHDLLLVQRLLGHASVRTTQIYVALPDARLRAGLDAVRLAV</sequence>
<keyword evidence="3" id="KW-0233">DNA recombination</keyword>
<dbReference type="AlphaFoldDB" id="A0A087D096"/>
<reference evidence="7 8" key="1">
    <citation type="submission" date="2014-03" db="EMBL/GenBank/DDBJ databases">
        <title>Genomics of Bifidobacteria.</title>
        <authorList>
            <person name="Ventura M."/>
            <person name="Milani C."/>
            <person name="Lugli G.A."/>
        </authorList>
    </citation>
    <scope>NUCLEOTIDE SEQUENCE [LARGE SCALE GENOMIC DNA]</scope>
    <source>
        <strain evidence="7 8">LMG 14934</strain>
    </source>
</reference>
<dbReference type="GO" id="GO:0015074">
    <property type="term" value="P:DNA integration"/>
    <property type="evidence" value="ECO:0007669"/>
    <property type="project" value="InterPro"/>
</dbReference>
<evidence type="ECO:0000259" key="6">
    <source>
        <dbReference type="PROSITE" id="PS51900"/>
    </source>
</evidence>
<evidence type="ECO:0000256" key="1">
    <source>
        <dbReference type="ARBA" id="ARBA00008857"/>
    </source>
</evidence>
<dbReference type="GO" id="GO:0003677">
    <property type="term" value="F:DNA binding"/>
    <property type="evidence" value="ECO:0007669"/>
    <property type="project" value="UniProtKB-UniRule"/>
</dbReference>
<dbReference type="PANTHER" id="PTHR30349">
    <property type="entry name" value="PHAGE INTEGRASE-RELATED"/>
    <property type="match status" value="1"/>
</dbReference>
<gene>
    <name evidence="7" type="ORF">BSAE_0277</name>
</gene>
<name>A0A087D096_9BIFI</name>
<dbReference type="Proteomes" id="UP000029040">
    <property type="component" value="Unassembled WGS sequence"/>
</dbReference>
<feature type="domain" description="Tyr recombinase" evidence="5">
    <location>
        <begin position="107"/>
        <end position="268"/>
    </location>
</feature>
<keyword evidence="2 4" id="KW-0238">DNA-binding</keyword>
<evidence type="ECO:0000256" key="2">
    <source>
        <dbReference type="ARBA" id="ARBA00023125"/>
    </source>
</evidence>
<dbReference type="InterPro" id="IPR011010">
    <property type="entry name" value="DNA_brk_join_enz"/>
</dbReference>
<dbReference type="SUPFAM" id="SSF56349">
    <property type="entry name" value="DNA breaking-rejoining enzymes"/>
    <property type="match status" value="1"/>
</dbReference>
<evidence type="ECO:0000259" key="5">
    <source>
        <dbReference type="PROSITE" id="PS51898"/>
    </source>
</evidence>
<dbReference type="PANTHER" id="PTHR30349:SF64">
    <property type="entry name" value="PROPHAGE INTEGRASE INTD-RELATED"/>
    <property type="match status" value="1"/>
</dbReference>
<evidence type="ECO:0000313" key="8">
    <source>
        <dbReference type="Proteomes" id="UP000029040"/>
    </source>
</evidence>
<dbReference type="Gene3D" id="1.10.443.10">
    <property type="entry name" value="Intergrase catalytic core"/>
    <property type="match status" value="1"/>
</dbReference>
<evidence type="ECO:0000313" key="7">
    <source>
        <dbReference type="EMBL" id="KFI88946.1"/>
    </source>
</evidence>
<dbReference type="PROSITE" id="PS51898">
    <property type="entry name" value="TYR_RECOMBINASE"/>
    <property type="match status" value="1"/>
</dbReference>
<evidence type="ECO:0000256" key="3">
    <source>
        <dbReference type="ARBA" id="ARBA00023172"/>
    </source>
</evidence>
<organism evidence="7 8">
    <name type="scientific">Bifidobacterium pullorum subsp. saeculare DSM 6531 = LMG 14934</name>
    <dbReference type="NCBI Taxonomy" id="1437611"/>
    <lineage>
        <taxon>Bacteria</taxon>
        <taxon>Bacillati</taxon>
        <taxon>Actinomycetota</taxon>
        <taxon>Actinomycetes</taxon>
        <taxon>Bifidobacteriales</taxon>
        <taxon>Bifidobacteriaceae</taxon>
        <taxon>Bifidobacterium</taxon>
    </lineage>
</organism>
<dbReference type="InterPro" id="IPR013762">
    <property type="entry name" value="Integrase-like_cat_sf"/>
</dbReference>
<comment type="similarity">
    <text evidence="1">Belongs to the 'phage' integrase family.</text>
</comment>
<dbReference type="EMBL" id="JGZM01000002">
    <property type="protein sequence ID" value="KFI88946.1"/>
    <property type="molecule type" value="Genomic_DNA"/>
</dbReference>
<comment type="caution">
    <text evidence="7">The sequence shown here is derived from an EMBL/GenBank/DDBJ whole genome shotgun (WGS) entry which is preliminary data.</text>
</comment>
<dbReference type="PROSITE" id="PS51900">
    <property type="entry name" value="CB"/>
    <property type="match status" value="1"/>
</dbReference>
<dbReference type="InterPro" id="IPR010998">
    <property type="entry name" value="Integrase_recombinase_N"/>
</dbReference>
<dbReference type="InterPro" id="IPR044068">
    <property type="entry name" value="CB"/>
</dbReference>
<dbReference type="CDD" id="cd00397">
    <property type="entry name" value="DNA_BRE_C"/>
    <property type="match status" value="1"/>
</dbReference>
<proteinExistence type="inferred from homology"/>
<dbReference type="GO" id="GO:0006310">
    <property type="term" value="P:DNA recombination"/>
    <property type="evidence" value="ECO:0007669"/>
    <property type="project" value="UniProtKB-KW"/>
</dbReference>
<protein>
    <submittedName>
        <fullName evidence="7">Site-specific recombinase XerD</fullName>
    </submittedName>
</protein>
<accession>A0A087D096</accession>
<dbReference type="InterPro" id="IPR002104">
    <property type="entry name" value="Integrase_catalytic"/>
</dbReference>
<dbReference type="InterPro" id="IPR050090">
    <property type="entry name" value="Tyrosine_recombinase_XerCD"/>
</dbReference>
<dbReference type="Pfam" id="PF00589">
    <property type="entry name" value="Phage_integrase"/>
    <property type="match status" value="1"/>
</dbReference>
<feature type="domain" description="Core-binding (CB)" evidence="6">
    <location>
        <begin position="8"/>
        <end position="86"/>
    </location>
</feature>
<dbReference type="Gene3D" id="1.10.150.130">
    <property type="match status" value="1"/>
</dbReference>
<evidence type="ECO:0000256" key="4">
    <source>
        <dbReference type="PROSITE-ProRule" id="PRU01248"/>
    </source>
</evidence>